<comment type="caution">
    <text evidence="2">The sequence shown here is derived from an EMBL/GenBank/DDBJ whole genome shotgun (WGS) entry which is preliminary data.</text>
</comment>
<feature type="compositionally biased region" description="Basic and acidic residues" evidence="1">
    <location>
        <begin position="105"/>
        <end position="119"/>
    </location>
</feature>
<sequence>HSNNGSASGGRIDNAENLGKRPRQYSPSPIIQQIPSPQSPSQHFKLSPHLNDEQGIQAQRRKAPIIVGKTNTSNNPPSNVSVMRPHQIPVSEQKQQNNIPNALNKELKRESNLQQKKNEQQQADNNISNQITSKSPDSQSQNQIEDVLNSSVDLDQSESFTQIDEPNNQNKKPNATAFFISFEDDPDAVNKPKPKPKPKLQPKPKSQPKPKQTVIPKKQEKISQIQPTKKENESHVTYFDDFDQFDANATPEQAAELMKRKREIQREKE</sequence>
<dbReference type="Proteomes" id="UP000324800">
    <property type="component" value="Unassembled WGS sequence"/>
</dbReference>
<dbReference type="EMBL" id="SNRW01040240">
    <property type="protein sequence ID" value="KAA6345504.1"/>
    <property type="molecule type" value="Genomic_DNA"/>
</dbReference>
<evidence type="ECO:0000256" key="1">
    <source>
        <dbReference type="SAM" id="MobiDB-lite"/>
    </source>
</evidence>
<feature type="non-terminal residue" evidence="2">
    <location>
        <position position="1"/>
    </location>
</feature>
<organism evidence="2 3">
    <name type="scientific">Streblomastix strix</name>
    <dbReference type="NCBI Taxonomy" id="222440"/>
    <lineage>
        <taxon>Eukaryota</taxon>
        <taxon>Metamonada</taxon>
        <taxon>Preaxostyla</taxon>
        <taxon>Oxymonadida</taxon>
        <taxon>Streblomastigidae</taxon>
        <taxon>Streblomastix</taxon>
    </lineage>
</organism>
<protein>
    <submittedName>
        <fullName evidence="2">Uncharacterized protein</fullName>
    </submittedName>
</protein>
<name>A0A5J4SH15_9EUKA</name>
<evidence type="ECO:0000313" key="2">
    <source>
        <dbReference type="EMBL" id="KAA6345504.1"/>
    </source>
</evidence>
<feature type="compositionally biased region" description="Low complexity" evidence="1">
    <location>
        <begin position="70"/>
        <end position="82"/>
    </location>
</feature>
<feature type="compositionally biased region" description="Polar residues" evidence="1">
    <location>
        <begin position="90"/>
        <end position="101"/>
    </location>
</feature>
<dbReference type="AlphaFoldDB" id="A0A5J4SH15"/>
<feature type="non-terminal residue" evidence="2">
    <location>
        <position position="269"/>
    </location>
</feature>
<gene>
    <name evidence="2" type="ORF">EZS28_052156</name>
</gene>
<reference evidence="2 3" key="1">
    <citation type="submission" date="2019-03" db="EMBL/GenBank/DDBJ databases">
        <title>Single cell metagenomics reveals metabolic interactions within the superorganism composed of flagellate Streblomastix strix and complex community of Bacteroidetes bacteria on its surface.</title>
        <authorList>
            <person name="Treitli S.C."/>
            <person name="Kolisko M."/>
            <person name="Husnik F."/>
            <person name="Keeling P."/>
            <person name="Hampl V."/>
        </authorList>
    </citation>
    <scope>NUCLEOTIDE SEQUENCE [LARGE SCALE GENOMIC DNA]</scope>
    <source>
        <strain evidence="2">ST1C</strain>
    </source>
</reference>
<feature type="compositionally biased region" description="Basic residues" evidence="1">
    <location>
        <begin position="192"/>
        <end position="208"/>
    </location>
</feature>
<feature type="compositionally biased region" description="Low complexity" evidence="1">
    <location>
        <begin position="24"/>
        <end position="42"/>
    </location>
</feature>
<proteinExistence type="predicted"/>
<feature type="compositionally biased region" description="Polar residues" evidence="1">
    <location>
        <begin position="120"/>
        <end position="173"/>
    </location>
</feature>
<evidence type="ECO:0000313" key="3">
    <source>
        <dbReference type="Proteomes" id="UP000324800"/>
    </source>
</evidence>
<accession>A0A5J4SH15</accession>
<feature type="region of interest" description="Disordered" evidence="1">
    <location>
        <begin position="1"/>
        <end position="235"/>
    </location>
</feature>